<dbReference type="Proteomes" id="UP000295341">
    <property type="component" value="Unassembled WGS sequence"/>
</dbReference>
<dbReference type="InterPro" id="IPR001653">
    <property type="entry name" value="DAP_epimerase_DapF"/>
</dbReference>
<dbReference type="PANTHER" id="PTHR31689:SF0">
    <property type="entry name" value="DIAMINOPIMELATE EPIMERASE"/>
    <property type="match status" value="1"/>
</dbReference>
<evidence type="ECO:0000256" key="8">
    <source>
        <dbReference type="ARBA" id="ARBA00051712"/>
    </source>
</evidence>
<dbReference type="Pfam" id="PF01678">
    <property type="entry name" value="DAP_epimerase"/>
    <property type="match status" value="2"/>
</dbReference>
<dbReference type="SUPFAM" id="SSF54506">
    <property type="entry name" value="Diaminopimelate epimerase-like"/>
    <property type="match status" value="1"/>
</dbReference>
<evidence type="ECO:0000256" key="10">
    <source>
        <dbReference type="PROSITE-ProRule" id="PRU10125"/>
    </source>
</evidence>
<feature type="site" description="Could be important to modulate the pK values of the two catalytic cysteine residues" evidence="9">
    <location>
        <position position="161"/>
    </location>
</feature>
<keyword evidence="7 9" id="KW-0413">Isomerase</keyword>
<feature type="active site" evidence="10">
    <location>
        <position position="75"/>
    </location>
</feature>
<comment type="subcellular location">
    <subcellularLocation>
        <location evidence="9">Cytoplasm</location>
    </subcellularLocation>
</comment>
<dbReference type="OrthoDB" id="9805408at2"/>
<evidence type="ECO:0000256" key="7">
    <source>
        <dbReference type="ARBA" id="ARBA00023235"/>
    </source>
</evidence>
<keyword evidence="6 9" id="KW-0457">Lysine biosynthesis</keyword>
<feature type="binding site" evidence="9">
    <location>
        <position position="159"/>
    </location>
    <ligand>
        <name>substrate</name>
    </ligand>
</feature>
<comment type="subunit">
    <text evidence="9">Homodimer.</text>
</comment>
<evidence type="ECO:0000256" key="4">
    <source>
        <dbReference type="ARBA" id="ARBA00022490"/>
    </source>
</evidence>
<feature type="active site" description="Proton acceptor" evidence="9">
    <location>
        <position position="219"/>
    </location>
</feature>
<dbReference type="AlphaFoldDB" id="A0A4R7NYZ3"/>
<evidence type="ECO:0000256" key="2">
    <source>
        <dbReference type="ARBA" id="ARBA00010219"/>
    </source>
</evidence>
<dbReference type="EMBL" id="SOBT01000010">
    <property type="protein sequence ID" value="TDU26467.1"/>
    <property type="molecule type" value="Genomic_DNA"/>
</dbReference>
<dbReference type="GO" id="GO:0009089">
    <property type="term" value="P:lysine biosynthetic process via diaminopimelate"/>
    <property type="evidence" value="ECO:0007669"/>
    <property type="project" value="UniProtKB-UniRule"/>
</dbReference>
<comment type="catalytic activity">
    <reaction evidence="8 9">
        <text>(2S,6S)-2,6-diaminopimelate = meso-2,6-diaminopimelate</text>
        <dbReference type="Rhea" id="RHEA:15393"/>
        <dbReference type="ChEBI" id="CHEBI:57609"/>
        <dbReference type="ChEBI" id="CHEBI:57791"/>
        <dbReference type="EC" id="5.1.1.7"/>
    </reaction>
</comment>
<dbReference type="PROSITE" id="PS01326">
    <property type="entry name" value="DAP_EPIMERASE"/>
    <property type="match status" value="1"/>
</dbReference>
<evidence type="ECO:0000256" key="3">
    <source>
        <dbReference type="ARBA" id="ARBA00013080"/>
    </source>
</evidence>
<comment type="similarity">
    <text evidence="2 9">Belongs to the diaminopimelate epimerase family.</text>
</comment>
<feature type="binding site" evidence="9">
    <location>
        <position position="192"/>
    </location>
    <ligand>
        <name>substrate</name>
    </ligand>
</feature>
<gene>
    <name evidence="9" type="primary">dapF</name>
    <name evidence="11" type="ORF">DFR24_3492</name>
</gene>
<feature type="binding site" evidence="9">
    <location>
        <begin position="220"/>
        <end position="221"/>
    </location>
    <ligand>
        <name>substrate</name>
    </ligand>
</feature>
<accession>A0A4R7NYZ3</accession>
<comment type="function">
    <text evidence="9">Catalyzes the stereoinversion of LL-2,6-diaminopimelate (L,L-DAP) to meso-diaminopimelate (meso-DAP), a precursor of L-lysine and an essential component of the bacterial peptidoglycan.</text>
</comment>
<dbReference type="FunFam" id="3.10.310.10:FF:000001">
    <property type="entry name" value="Diaminopimelate epimerase"/>
    <property type="match status" value="1"/>
</dbReference>
<feature type="binding site" evidence="9">
    <location>
        <begin position="210"/>
        <end position="211"/>
    </location>
    <ligand>
        <name>substrate</name>
    </ligand>
</feature>
<evidence type="ECO:0000256" key="1">
    <source>
        <dbReference type="ARBA" id="ARBA00005196"/>
    </source>
</evidence>
<evidence type="ECO:0000256" key="5">
    <source>
        <dbReference type="ARBA" id="ARBA00022605"/>
    </source>
</evidence>
<proteinExistence type="inferred from homology"/>
<dbReference type="Gene3D" id="3.10.310.10">
    <property type="entry name" value="Diaminopimelate Epimerase, Chain A, domain 1"/>
    <property type="match status" value="2"/>
</dbReference>
<dbReference type="EC" id="5.1.1.7" evidence="3 9"/>
<dbReference type="UniPathway" id="UPA00034">
    <property type="reaction ID" value="UER00025"/>
</dbReference>
<dbReference type="GO" id="GO:0008837">
    <property type="term" value="F:diaminopimelate epimerase activity"/>
    <property type="evidence" value="ECO:0007669"/>
    <property type="project" value="UniProtKB-UniRule"/>
</dbReference>
<evidence type="ECO:0000256" key="6">
    <source>
        <dbReference type="ARBA" id="ARBA00023154"/>
    </source>
</evidence>
<dbReference type="HAMAP" id="MF_00197">
    <property type="entry name" value="DAP_epimerase"/>
    <property type="match status" value="1"/>
</dbReference>
<evidence type="ECO:0000313" key="11">
    <source>
        <dbReference type="EMBL" id="TDU26467.1"/>
    </source>
</evidence>
<reference evidence="11 12" key="1">
    <citation type="submission" date="2019-03" db="EMBL/GenBank/DDBJ databases">
        <title>Genomic Encyclopedia of Type Strains, Phase IV (KMG-IV): sequencing the most valuable type-strain genomes for metagenomic binning, comparative biology and taxonomic classification.</title>
        <authorList>
            <person name="Goeker M."/>
        </authorList>
    </citation>
    <scope>NUCLEOTIDE SEQUENCE [LARGE SCALE GENOMIC DNA]</scope>
    <source>
        <strain evidence="11 12">DSM 26377</strain>
    </source>
</reference>
<feature type="active site" description="Proton donor" evidence="9">
    <location>
        <position position="75"/>
    </location>
</feature>
<feature type="binding site" evidence="9">
    <location>
        <position position="13"/>
    </location>
    <ligand>
        <name>substrate</name>
    </ligand>
</feature>
<dbReference type="GO" id="GO:0005829">
    <property type="term" value="C:cytosol"/>
    <property type="evidence" value="ECO:0007669"/>
    <property type="project" value="TreeGrafter"/>
</dbReference>
<evidence type="ECO:0000313" key="12">
    <source>
        <dbReference type="Proteomes" id="UP000295341"/>
    </source>
</evidence>
<organism evidence="11 12">
    <name type="scientific">Panacagrimonas perspica</name>
    <dbReference type="NCBI Taxonomy" id="381431"/>
    <lineage>
        <taxon>Bacteria</taxon>
        <taxon>Pseudomonadati</taxon>
        <taxon>Pseudomonadota</taxon>
        <taxon>Gammaproteobacteria</taxon>
        <taxon>Nevskiales</taxon>
        <taxon>Nevskiaceae</taxon>
        <taxon>Panacagrimonas</taxon>
    </lineage>
</organism>
<comment type="caution">
    <text evidence="11">The sequence shown here is derived from an EMBL/GenBank/DDBJ whole genome shotgun (WGS) entry which is preliminary data.</text>
</comment>
<feature type="site" description="Could be important to modulate the pK values of the two catalytic cysteine residues" evidence="9">
    <location>
        <position position="210"/>
    </location>
</feature>
<keyword evidence="4 9" id="KW-0963">Cytoplasm</keyword>
<dbReference type="InterPro" id="IPR018510">
    <property type="entry name" value="DAP_epimerase_AS"/>
</dbReference>
<name>A0A4R7NYZ3_9GAMM</name>
<evidence type="ECO:0000256" key="9">
    <source>
        <dbReference type="HAMAP-Rule" id="MF_00197"/>
    </source>
</evidence>
<feature type="site" description="Important for dimerization" evidence="9">
    <location>
        <position position="270"/>
    </location>
</feature>
<feature type="binding site" evidence="9">
    <location>
        <position position="46"/>
    </location>
    <ligand>
        <name>substrate</name>
    </ligand>
</feature>
<dbReference type="RefSeq" id="WP_133882673.1">
    <property type="nucleotide sequence ID" value="NZ_MWIN01000019.1"/>
</dbReference>
<protein>
    <recommendedName>
        <fullName evidence="3 9">Diaminopimelate epimerase</fullName>
        <shortName evidence="9">DAP epimerase</shortName>
        <ecNumber evidence="3 9">5.1.1.7</ecNumber>
    </recommendedName>
    <alternativeName>
        <fullName evidence="9">PLP-independent amino acid racemase</fullName>
    </alternativeName>
</protein>
<sequence>MQLRFTKMHGTGNDFVVIDATRARFAPTPALLHRLTDRRFGVGCDQVLVVEAPSVPDVDFDYRIFNADGSEVGQCGNGSRCLARFVADQGLSDKPRLRVRTRTSILELQRRDDGQVTVDMGAPRFEPRDIPFKAAERRARYALDMDGQRIEFGAVSMGNPHLVMEVADVDTAPVGTLGPKLEPHPDFPERVNVGFLQIVSRDRVRLRVFERGAGETLACGSGACAAVAVGQLWGRLDPRVIVQVRGGELIIESKGEGEPVLMTGPAQTVFTGELEWNE</sequence>
<dbReference type="NCBIfam" id="TIGR00652">
    <property type="entry name" value="DapF"/>
    <property type="match status" value="1"/>
</dbReference>
<comment type="pathway">
    <text evidence="1 9">Amino-acid biosynthesis; L-lysine biosynthesis via DAP pathway; DL-2,6-diaminopimelate from LL-2,6-diaminopimelate: step 1/1.</text>
</comment>
<keyword evidence="5 9" id="KW-0028">Amino-acid biosynthesis</keyword>
<feature type="binding site" evidence="9">
    <location>
        <position position="66"/>
    </location>
    <ligand>
        <name>substrate</name>
    </ligand>
</feature>
<keyword evidence="12" id="KW-1185">Reference proteome</keyword>
<dbReference type="PANTHER" id="PTHR31689">
    <property type="entry name" value="DIAMINOPIMELATE EPIMERASE, CHLOROPLASTIC"/>
    <property type="match status" value="1"/>
</dbReference>
<feature type="binding site" evidence="9">
    <location>
        <begin position="76"/>
        <end position="77"/>
    </location>
    <ligand>
        <name>substrate</name>
    </ligand>
</feature>